<evidence type="ECO:0000259" key="9">
    <source>
        <dbReference type="Pfam" id="PF13098"/>
    </source>
</evidence>
<gene>
    <name evidence="10" type="ORF">EVA97_02295</name>
</gene>
<keyword evidence="4 7" id="KW-0574">Periplasm</keyword>
<dbReference type="Gene3D" id="3.10.450.70">
    <property type="entry name" value="Disulphide bond isomerase, DsbC/G, N-terminal"/>
    <property type="match status" value="1"/>
</dbReference>
<evidence type="ECO:0000313" key="10">
    <source>
        <dbReference type="EMBL" id="RZO28619.1"/>
    </source>
</evidence>
<dbReference type="GO" id="GO:0042597">
    <property type="term" value="C:periplasmic space"/>
    <property type="evidence" value="ECO:0007669"/>
    <property type="project" value="UniProtKB-SubCell"/>
</dbReference>
<reference evidence="10 11" key="1">
    <citation type="submission" date="2019-02" db="EMBL/GenBank/DDBJ databases">
        <title>Prokaryotic population dynamics and viral predation in marine succession experiment using metagenomics: the confinement effect.</title>
        <authorList>
            <person name="Haro-Moreno J.M."/>
            <person name="Rodriguez-Valera F."/>
            <person name="Lopez-Perez M."/>
        </authorList>
    </citation>
    <scope>NUCLEOTIDE SEQUENCE [LARGE SCALE GENOMIC DNA]</scope>
    <source>
        <strain evidence="10">MED-G164</strain>
    </source>
</reference>
<dbReference type="CDD" id="cd03020">
    <property type="entry name" value="DsbA_DsbC_DsbG"/>
    <property type="match status" value="1"/>
</dbReference>
<evidence type="ECO:0000259" key="8">
    <source>
        <dbReference type="Pfam" id="PF10411"/>
    </source>
</evidence>
<dbReference type="PANTHER" id="PTHR35272:SF3">
    <property type="entry name" value="THIOL:DISULFIDE INTERCHANGE PROTEIN DSBC"/>
    <property type="match status" value="1"/>
</dbReference>
<feature type="domain" description="Disulphide bond isomerase DsbC/G N-terminal" evidence="8">
    <location>
        <begin position="20"/>
        <end position="87"/>
    </location>
</feature>
<evidence type="ECO:0000256" key="3">
    <source>
        <dbReference type="ARBA" id="ARBA00022729"/>
    </source>
</evidence>
<dbReference type="Proteomes" id="UP000315283">
    <property type="component" value="Unassembled WGS sequence"/>
</dbReference>
<evidence type="ECO:0000256" key="6">
    <source>
        <dbReference type="ARBA" id="ARBA00023284"/>
    </source>
</evidence>
<name>A0A520N5G3_9GAMM</name>
<dbReference type="Gene3D" id="3.40.30.10">
    <property type="entry name" value="Glutaredoxin"/>
    <property type="match status" value="1"/>
</dbReference>
<dbReference type="InterPro" id="IPR036249">
    <property type="entry name" value="Thioredoxin-like_sf"/>
</dbReference>
<dbReference type="InterPro" id="IPR012336">
    <property type="entry name" value="Thioredoxin-like_fold"/>
</dbReference>
<evidence type="ECO:0000256" key="2">
    <source>
        <dbReference type="ARBA" id="ARBA00009813"/>
    </source>
</evidence>
<comment type="caution">
    <text evidence="10">The sequence shown here is derived from an EMBL/GenBank/DDBJ whole genome shotgun (WGS) entry which is preliminary data.</text>
</comment>
<dbReference type="AlphaFoldDB" id="A0A520N5G3"/>
<accession>A0A520N5G3</accession>
<dbReference type="Pfam" id="PF10411">
    <property type="entry name" value="DsbC_N"/>
    <property type="match status" value="1"/>
</dbReference>
<dbReference type="PANTHER" id="PTHR35272">
    <property type="entry name" value="THIOL:DISULFIDE INTERCHANGE PROTEIN DSBC-RELATED"/>
    <property type="match status" value="1"/>
</dbReference>
<dbReference type="InterPro" id="IPR009094">
    <property type="entry name" value="DiS-bond_isomerase_DsbC/G_N_sf"/>
</dbReference>
<dbReference type="SUPFAM" id="SSF52833">
    <property type="entry name" value="Thioredoxin-like"/>
    <property type="match status" value="1"/>
</dbReference>
<organism evidence="10 11">
    <name type="scientific">SAR86 cluster bacterium</name>
    <dbReference type="NCBI Taxonomy" id="2030880"/>
    <lineage>
        <taxon>Bacteria</taxon>
        <taxon>Pseudomonadati</taxon>
        <taxon>Pseudomonadota</taxon>
        <taxon>Gammaproteobacteria</taxon>
        <taxon>SAR86 cluster</taxon>
    </lineage>
</organism>
<evidence type="ECO:0000256" key="7">
    <source>
        <dbReference type="RuleBase" id="RU364038"/>
    </source>
</evidence>
<evidence type="ECO:0000256" key="5">
    <source>
        <dbReference type="ARBA" id="ARBA00023157"/>
    </source>
</evidence>
<comment type="function">
    <text evidence="7">Required for disulfide bond formation in some periplasmic proteins. Acts by transferring its disulfide bond to other proteins and is reduced in the process.</text>
</comment>
<dbReference type="InterPro" id="IPR018950">
    <property type="entry name" value="DiS-bond_isomerase_DsbC/G_N"/>
</dbReference>
<dbReference type="InterPro" id="IPR051470">
    <property type="entry name" value="Thiol:disulfide_interchange"/>
</dbReference>
<feature type="domain" description="Thioredoxin-like fold" evidence="9">
    <location>
        <begin position="116"/>
        <end position="234"/>
    </location>
</feature>
<dbReference type="InterPro" id="IPR033954">
    <property type="entry name" value="DiS-bond_Isoase_DsbC/G"/>
</dbReference>
<keyword evidence="3 7" id="KW-0732">Signal</keyword>
<comment type="subcellular location">
    <subcellularLocation>
        <location evidence="1 7">Periplasm</location>
    </subcellularLocation>
</comment>
<evidence type="ECO:0000256" key="1">
    <source>
        <dbReference type="ARBA" id="ARBA00004418"/>
    </source>
</evidence>
<protein>
    <recommendedName>
        <fullName evidence="7">Thiol:disulfide interchange protein</fullName>
    </recommendedName>
</protein>
<dbReference type="EMBL" id="SHBJ01000011">
    <property type="protein sequence ID" value="RZO28619.1"/>
    <property type="molecule type" value="Genomic_DNA"/>
</dbReference>
<dbReference type="Pfam" id="PF13098">
    <property type="entry name" value="Thioredoxin_2"/>
    <property type="match status" value="1"/>
</dbReference>
<proteinExistence type="inferred from homology"/>
<sequence length="237" mass="26728">MKYKLLMYSLILFSLTTYSDELLIKEKISGILPPGTQIEKIEESSFPNIYKVYYGDIQPLYVSKSGKYFLYGDMFEINSSEIINLTALDIKKQRISLMKEINQDELISFSSDDEIYSVTVFTDVDCGYCRKLHNEIKAYNKLGISINYAAFPRSGIGTEAFTKMVGAWCSTNPKKSITYLKDGKKLDLNICDSQPVSKHYAIGKKIGITGTPAIISSEGELFPGYYSPQDLLDKLKS</sequence>
<keyword evidence="6 7" id="KW-0676">Redox-active center</keyword>
<evidence type="ECO:0000256" key="4">
    <source>
        <dbReference type="ARBA" id="ARBA00022764"/>
    </source>
</evidence>
<keyword evidence="5" id="KW-1015">Disulfide bond</keyword>
<dbReference type="SUPFAM" id="SSF54423">
    <property type="entry name" value="DsbC/DsbG N-terminal domain-like"/>
    <property type="match status" value="1"/>
</dbReference>
<comment type="similarity">
    <text evidence="2 7">Belongs to the thioredoxin family. DsbC subfamily.</text>
</comment>
<evidence type="ECO:0000313" key="11">
    <source>
        <dbReference type="Proteomes" id="UP000315283"/>
    </source>
</evidence>